<reference evidence="6 7" key="1">
    <citation type="submission" date="2015-12" db="EMBL/GenBank/DDBJ databases">
        <title>The genome of Folsomia candida.</title>
        <authorList>
            <person name="Faddeeva A."/>
            <person name="Derks M.F."/>
            <person name="Anvar Y."/>
            <person name="Smit S."/>
            <person name="Van Straalen N."/>
            <person name="Roelofs D."/>
        </authorList>
    </citation>
    <scope>NUCLEOTIDE SEQUENCE [LARGE SCALE GENOMIC DNA]</scope>
    <source>
        <strain evidence="6 7">VU population</strain>
        <tissue evidence="6">Whole body</tissue>
    </source>
</reference>
<keyword evidence="6" id="KW-0378">Hydrolase</keyword>
<proteinExistence type="predicted"/>
<dbReference type="EMBL" id="LNIX01000001">
    <property type="protein sequence ID" value="OXA62341.1"/>
    <property type="molecule type" value="Genomic_DNA"/>
</dbReference>
<evidence type="ECO:0000256" key="3">
    <source>
        <dbReference type="ARBA" id="ARBA00022833"/>
    </source>
</evidence>
<evidence type="ECO:0000259" key="5">
    <source>
        <dbReference type="PROSITE" id="PS50865"/>
    </source>
</evidence>
<name>A0A226EZN6_FOLCA</name>
<dbReference type="PROSITE" id="PS50865">
    <property type="entry name" value="ZF_MYND_2"/>
    <property type="match status" value="1"/>
</dbReference>
<dbReference type="InterPro" id="IPR002893">
    <property type="entry name" value="Znf_MYND"/>
</dbReference>
<dbReference type="Pfam" id="PF01753">
    <property type="entry name" value="zf-MYND"/>
    <property type="match status" value="1"/>
</dbReference>
<organism evidence="6 7">
    <name type="scientific">Folsomia candida</name>
    <name type="common">Springtail</name>
    <dbReference type="NCBI Taxonomy" id="158441"/>
    <lineage>
        <taxon>Eukaryota</taxon>
        <taxon>Metazoa</taxon>
        <taxon>Ecdysozoa</taxon>
        <taxon>Arthropoda</taxon>
        <taxon>Hexapoda</taxon>
        <taxon>Collembola</taxon>
        <taxon>Entomobryomorpha</taxon>
        <taxon>Isotomoidea</taxon>
        <taxon>Isotomidae</taxon>
        <taxon>Proisotominae</taxon>
        <taxon>Folsomia</taxon>
    </lineage>
</organism>
<evidence type="ECO:0000256" key="2">
    <source>
        <dbReference type="ARBA" id="ARBA00022771"/>
    </source>
</evidence>
<keyword evidence="7" id="KW-1185">Reference proteome</keyword>
<dbReference type="GO" id="GO:0008270">
    <property type="term" value="F:zinc ion binding"/>
    <property type="evidence" value="ECO:0007669"/>
    <property type="project" value="UniProtKB-KW"/>
</dbReference>
<keyword evidence="3" id="KW-0862">Zinc</keyword>
<keyword evidence="1" id="KW-0479">Metal-binding</keyword>
<evidence type="ECO:0000313" key="7">
    <source>
        <dbReference type="Proteomes" id="UP000198287"/>
    </source>
</evidence>
<accession>A0A226EZN6</accession>
<evidence type="ECO:0000256" key="1">
    <source>
        <dbReference type="ARBA" id="ARBA00022723"/>
    </source>
</evidence>
<dbReference type="AlphaFoldDB" id="A0A226EZN6"/>
<protein>
    <submittedName>
        <fullName evidence="6">Ubiquitin carboxyl-terminal hydrolase 17</fullName>
    </submittedName>
</protein>
<dbReference type="GO" id="GO:0016787">
    <property type="term" value="F:hydrolase activity"/>
    <property type="evidence" value="ECO:0007669"/>
    <property type="project" value="UniProtKB-KW"/>
</dbReference>
<dbReference type="Proteomes" id="UP000198287">
    <property type="component" value="Unassembled WGS sequence"/>
</dbReference>
<feature type="domain" description="MYND-type" evidence="5">
    <location>
        <begin position="58"/>
        <end position="110"/>
    </location>
</feature>
<evidence type="ECO:0000313" key="6">
    <source>
        <dbReference type="EMBL" id="OXA62341.1"/>
    </source>
</evidence>
<comment type="caution">
    <text evidence="6">The sequence shown here is derived from an EMBL/GenBank/DDBJ whole genome shotgun (WGS) entry which is preliminary data.</text>
</comment>
<dbReference type="Gene3D" id="6.10.140.2220">
    <property type="match status" value="1"/>
</dbReference>
<sequence length="231" mass="25806">MENVNENKLDNSEKSQATMIPLSPLESESWIGATNASGSDGPKSSNSNNAIAKLDRHCAFCLILIPAKHVKCCSQCHRRAYCSRRCQSKDWAPLKGQDSGKLGQGHKDWCGIPYGEEDLDWTIAEIDGKGQGITMILYSKRDILPHQEISVNYIVYNETDSTTLNPFKAGKFITSFADCRQTLESRWNIICILHPAGICAVRAEKYMSDPSICDKYLILEKTSIFVNEHSI</sequence>
<dbReference type="SUPFAM" id="SSF144232">
    <property type="entry name" value="HIT/MYND zinc finger-like"/>
    <property type="match status" value="1"/>
</dbReference>
<evidence type="ECO:0000256" key="4">
    <source>
        <dbReference type="PROSITE-ProRule" id="PRU00134"/>
    </source>
</evidence>
<dbReference type="OrthoDB" id="432970at2759"/>
<gene>
    <name evidence="6" type="ORF">Fcan01_01677</name>
</gene>
<keyword evidence="2 4" id="KW-0863">Zinc-finger</keyword>